<feature type="signal peptide" evidence="1">
    <location>
        <begin position="1"/>
        <end position="21"/>
    </location>
</feature>
<dbReference type="EMBL" id="JAVDXW010000001">
    <property type="protein sequence ID" value="MDR7304201.1"/>
    <property type="molecule type" value="Genomic_DNA"/>
</dbReference>
<name>A0AAE3ZHV6_9ACTN</name>
<organism evidence="2 3">
    <name type="scientific">Haloactinomyces albus</name>
    <dbReference type="NCBI Taxonomy" id="1352928"/>
    <lineage>
        <taxon>Bacteria</taxon>
        <taxon>Bacillati</taxon>
        <taxon>Actinomycetota</taxon>
        <taxon>Actinomycetes</taxon>
        <taxon>Actinopolysporales</taxon>
        <taxon>Actinopolysporaceae</taxon>
        <taxon>Haloactinomyces</taxon>
    </lineage>
</organism>
<keyword evidence="3" id="KW-1185">Reference proteome</keyword>
<dbReference type="RefSeq" id="WP_310277557.1">
    <property type="nucleotide sequence ID" value="NZ_JAVDXW010000001.1"/>
</dbReference>
<evidence type="ECO:0000313" key="2">
    <source>
        <dbReference type="EMBL" id="MDR7304201.1"/>
    </source>
</evidence>
<sequence length="340" mass="37256">MMLRKLGRVRLAMLSTIIALTATSCSSGEGEQVPKWVRAPPQYLSCGGMVDPQLMVDLVRAADLRKPEREDSSSELDLSEPSLECGVLGSEIGMLINHQPTGSLAGAFSPPDPLLVPLGTLPGFVTFNWANMWVPCTRGSEMSILRASVNIQMPQQVNPKARLAMARLMVDMTNGARKRFGCSEGSLPLPEKLPEIPYPDPVRWEETEDHGGSCNANILTRLPNATPDDQQVWLFETPEPSRLLSTCEVRVGAGVADDHEAPGHRRLAVVTYRGVLARAYQNSPKHAMPRYDITCRGKPVSYRAYVQDPDGGGYIQADEKLQEHSASAAAYHDDCHLPEQ</sequence>
<accession>A0AAE3ZHV6</accession>
<evidence type="ECO:0000256" key="1">
    <source>
        <dbReference type="SAM" id="SignalP"/>
    </source>
</evidence>
<reference evidence="2" key="1">
    <citation type="submission" date="2023-07" db="EMBL/GenBank/DDBJ databases">
        <title>Sequencing the genomes of 1000 actinobacteria strains.</title>
        <authorList>
            <person name="Klenk H.-P."/>
        </authorList>
    </citation>
    <scope>NUCLEOTIDE SEQUENCE</scope>
    <source>
        <strain evidence="2">DSM 45977</strain>
    </source>
</reference>
<dbReference type="PROSITE" id="PS51257">
    <property type="entry name" value="PROKAR_LIPOPROTEIN"/>
    <property type="match status" value="1"/>
</dbReference>
<comment type="caution">
    <text evidence="2">The sequence shown here is derived from an EMBL/GenBank/DDBJ whole genome shotgun (WGS) entry which is preliminary data.</text>
</comment>
<evidence type="ECO:0000313" key="3">
    <source>
        <dbReference type="Proteomes" id="UP001180845"/>
    </source>
</evidence>
<keyword evidence="1" id="KW-0732">Signal</keyword>
<feature type="chain" id="PRO_5042074312" evidence="1">
    <location>
        <begin position="22"/>
        <end position="340"/>
    </location>
</feature>
<protein>
    <submittedName>
        <fullName evidence="2">Uncharacterized protein</fullName>
    </submittedName>
</protein>
<proteinExistence type="predicted"/>
<dbReference type="Proteomes" id="UP001180845">
    <property type="component" value="Unassembled WGS sequence"/>
</dbReference>
<gene>
    <name evidence="2" type="ORF">JOF55_004382</name>
</gene>
<dbReference type="AlphaFoldDB" id="A0AAE3ZHV6"/>